<evidence type="ECO:0000256" key="1">
    <source>
        <dbReference type="SAM" id="MobiDB-lite"/>
    </source>
</evidence>
<evidence type="ECO:0000259" key="2">
    <source>
        <dbReference type="Pfam" id="PF21294"/>
    </source>
</evidence>
<dbReference type="InterPro" id="IPR048958">
    <property type="entry name" value="Polysacc_lyase_14"/>
</dbReference>
<feature type="compositionally biased region" description="Polar residues" evidence="1">
    <location>
        <begin position="334"/>
        <end position="343"/>
    </location>
</feature>
<accession>A0AA38UE12</accession>
<feature type="compositionally biased region" description="Acidic residues" evidence="1">
    <location>
        <begin position="429"/>
        <end position="439"/>
    </location>
</feature>
<keyword evidence="4" id="KW-1185">Reference proteome</keyword>
<feature type="region of interest" description="Disordered" evidence="1">
    <location>
        <begin position="409"/>
        <end position="459"/>
    </location>
</feature>
<evidence type="ECO:0000313" key="4">
    <source>
        <dbReference type="Proteomes" id="UP001163846"/>
    </source>
</evidence>
<evidence type="ECO:0000313" key="3">
    <source>
        <dbReference type="EMBL" id="KAJ3837645.1"/>
    </source>
</evidence>
<dbReference type="Proteomes" id="UP001163846">
    <property type="component" value="Unassembled WGS sequence"/>
</dbReference>
<name>A0AA38UE12_9AGAR</name>
<feature type="compositionally biased region" description="Low complexity" evidence="1">
    <location>
        <begin position="349"/>
        <end position="366"/>
    </location>
</feature>
<dbReference type="AlphaFoldDB" id="A0AA38UE12"/>
<feature type="region of interest" description="Disordered" evidence="1">
    <location>
        <begin position="332"/>
        <end position="381"/>
    </location>
</feature>
<dbReference type="Pfam" id="PF21294">
    <property type="entry name" value="Polysacc_lyase_14"/>
    <property type="match status" value="1"/>
</dbReference>
<proteinExistence type="predicted"/>
<gene>
    <name evidence="3" type="ORF">F5878DRAFT_539011</name>
</gene>
<comment type="caution">
    <text evidence="3">The sequence shown here is derived from an EMBL/GenBank/DDBJ whole genome shotgun (WGS) entry which is preliminary data.</text>
</comment>
<reference evidence="3" key="1">
    <citation type="submission" date="2022-08" db="EMBL/GenBank/DDBJ databases">
        <authorList>
            <consortium name="DOE Joint Genome Institute"/>
            <person name="Min B."/>
            <person name="Riley R."/>
            <person name="Sierra-Patev S."/>
            <person name="Naranjo-Ortiz M."/>
            <person name="Looney B."/>
            <person name="Konkel Z."/>
            <person name="Slot J.C."/>
            <person name="Sakamoto Y."/>
            <person name="Steenwyk J.L."/>
            <person name="Rokas A."/>
            <person name="Carro J."/>
            <person name="Camarero S."/>
            <person name="Ferreira P."/>
            <person name="Molpeceres G."/>
            <person name="Ruiz-Duenas F.J."/>
            <person name="Serrano A."/>
            <person name="Henrissat B."/>
            <person name="Drula E."/>
            <person name="Hughes K.W."/>
            <person name="Mata J.L."/>
            <person name="Ishikawa N.K."/>
            <person name="Vargas-Isla R."/>
            <person name="Ushijima S."/>
            <person name="Smith C.A."/>
            <person name="Ahrendt S."/>
            <person name="Andreopoulos W."/>
            <person name="He G."/>
            <person name="Labutti K."/>
            <person name="Lipzen A."/>
            <person name="Ng V."/>
            <person name="Sandor L."/>
            <person name="Barry K."/>
            <person name="Martinez A.T."/>
            <person name="Xiao Y."/>
            <person name="Gibbons J.G."/>
            <person name="Terashima K."/>
            <person name="Hibbett D.S."/>
            <person name="Grigoriev I.V."/>
        </authorList>
    </citation>
    <scope>NUCLEOTIDE SEQUENCE</scope>
    <source>
        <strain evidence="3">TFB9207</strain>
    </source>
</reference>
<organism evidence="3 4">
    <name type="scientific">Lentinula raphanica</name>
    <dbReference type="NCBI Taxonomy" id="153919"/>
    <lineage>
        <taxon>Eukaryota</taxon>
        <taxon>Fungi</taxon>
        <taxon>Dikarya</taxon>
        <taxon>Basidiomycota</taxon>
        <taxon>Agaricomycotina</taxon>
        <taxon>Agaricomycetes</taxon>
        <taxon>Agaricomycetidae</taxon>
        <taxon>Agaricales</taxon>
        <taxon>Marasmiineae</taxon>
        <taxon>Omphalotaceae</taxon>
        <taxon>Lentinula</taxon>
    </lineage>
</organism>
<dbReference type="EMBL" id="MU806232">
    <property type="protein sequence ID" value="KAJ3837645.1"/>
    <property type="molecule type" value="Genomic_DNA"/>
</dbReference>
<dbReference type="PANTHER" id="PTHR40124:SF1">
    <property type="entry name" value="DISAGGREGATASE RELATED REPEAT PROTEIN"/>
    <property type="match status" value="1"/>
</dbReference>
<dbReference type="Gene3D" id="2.60.120.200">
    <property type="match status" value="1"/>
</dbReference>
<sequence>MSAVSSSSTSPTPTLDTIDWGIFALPPEETSTITNLITVTVPALPFPTSTSTIEVVVTQTVLPSSVVLGTTTIIETVTITPSTSPTPTQATTWTAPAQMTDLSAFNITNFAGGSQNLRIVDNLSANDSSQSSDVSEAVALEVSDDYTSSTDSLIVSTNATSALQILYPENSIDPAQKPQGGAEFYAVPLDITQARNVTLEYSVFFPEEFDWVLGGKLPGLYGGHQGCSGGDAALDCFSTRLMWRSDGKGELYLYAPKDKQTESLCNNSQSVCDAAYGLSIGRGSFVFAPGNWTTVRQTVTLNTPGQQDGCFTLDVNGQRVIDRNDIYYRGTPMVPSSTKISNDSKNKASRTTSTHPSATPTMAPPSTYKPLPPDTSDGGLFGSGGLLGGNLKRDWLLSGAHVHAVVSENTENQQQALGVVDDPNTGTTTDDDDDSDDLDGPSSFGDALQGHSGSTSQPAGFVGLFFRYS</sequence>
<feature type="domain" description="Polysaccharide lyase 14" evidence="2">
    <location>
        <begin position="158"/>
        <end position="333"/>
    </location>
</feature>
<dbReference type="PANTHER" id="PTHR40124">
    <property type="match status" value="1"/>
</dbReference>
<protein>
    <recommendedName>
        <fullName evidence="2">Polysaccharide lyase 14 domain-containing protein</fullName>
    </recommendedName>
</protein>